<organism evidence="2 3">
    <name type="scientific">Setaria digitata</name>
    <dbReference type="NCBI Taxonomy" id="48799"/>
    <lineage>
        <taxon>Eukaryota</taxon>
        <taxon>Metazoa</taxon>
        <taxon>Ecdysozoa</taxon>
        <taxon>Nematoda</taxon>
        <taxon>Chromadorea</taxon>
        <taxon>Rhabditida</taxon>
        <taxon>Spirurina</taxon>
        <taxon>Spiruromorpha</taxon>
        <taxon>Filarioidea</taxon>
        <taxon>Setariidae</taxon>
        <taxon>Setaria</taxon>
    </lineage>
</organism>
<keyword evidence="2" id="KW-1185">Reference proteome</keyword>
<evidence type="ECO:0000313" key="3">
    <source>
        <dbReference type="WBParaSite" id="sdigi.contig15.g1477.t1"/>
    </source>
</evidence>
<feature type="region of interest" description="Disordered" evidence="1">
    <location>
        <begin position="34"/>
        <end position="73"/>
    </location>
</feature>
<evidence type="ECO:0000256" key="1">
    <source>
        <dbReference type="SAM" id="MobiDB-lite"/>
    </source>
</evidence>
<accession>A0A915PKJ9</accession>
<feature type="compositionally biased region" description="Low complexity" evidence="1">
    <location>
        <begin position="35"/>
        <end position="64"/>
    </location>
</feature>
<dbReference type="WBParaSite" id="sdigi.contig15.g1477.t1">
    <property type="protein sequence ID" value="sdigi.contig15.g1477.t1"/>
    <property type="gene ID" value="sdigi.contig15.g1477"/>
</dbReference>
<name>A0A915PKJ9_9BILA</name>
<dbReference type="AlphaFoldDB" id="A0A915PKJ9"/>
<sequence>MKCGKQHQKSNKNLHSLAVNNDCLEEQTTAAEIGTTSTQMTSTVTSTQSRLNLNPNLNSSHLASKSNSTVELATDNEKGPIKLESNAGDRTEKKSWNARWCCPRCSGERVQNSVKRKGNDKSCLEKELIGDYKLLESVATMVQKYEEKSRLESEQDTCNF</sequence>
<dbReference type="Proteomes" id="UP000887581">
    <property type="component" value="Unplaced"/>
</dbReference>
<protein>
    <submittedName>
        <fullName evidence="3">Uncharacterized protein</fullName>
    </submittedName>
</protein>
<proteinExistence type="predicted"/>
<reference evidence="3" key="1">
    <citation type="submission" date="2022-11" db="UniProtKB">
        <authorList>
            <consortium name="WormBaseParasite"/>
        </authorList>
    </citation>
    <scope>IDENTIFICATION</scope>
</reference>
<evidence type="ECO:0000313" key="2">
    <source>
        <dbReference type="Proteomes" id="UP000887581"/>
    </source>
</evidence>